<protein>
    <recommendedName>
        <fullName evidence="4">Cytoplasmic chaperone TorD</fullName>
    </recommendedName>
</protein>
<evidence type="ECO:0000256" key="1">
    <source>
        <dbReference type="SAM" id="MobiDB-lite"/>
    </source>
</evidence>
<dbReference type="Pfam" id="PF15943">
    <property type="entry name" value="YdaS_toxin"/>
    <property type="match status" value="1"/>
</dbReference>
<dbReference type="Proteomes" id="UP000032300">
    <property type="component" value="Chromosome"/>
</dbReference>
<evidence type="ECO:0000313" key="3">
    <source>
        <dbReference type="Proteomes" id="UP000032300"/>
    </source>
</evidence>
<sequence length="83" mass="9278">MAVEHHSDSSLARAVRVAGSQSKYARLIGVAQQTVHDWLKKKRPLPAEHVLKTEAETGVSRHDLRPDLYPRESATDHAGELDR</sequence>
<dbReference type="OrthoDB" id="8526323at2"/>
<evidence type="ECO:0008006" key="4">
    <source>
        <dbReference type="Google" id="ProtNLM"/>
    </source>
</evidence>
<reference evidence="2 3" key="1">
    <citation type="journal article" date="2015" name="Int. J. Syst. Evol. Microbiol.">
        <title>Sphingomonas hengshuiensis sp. nov., isolated from lake wetland.</title>
        <authorList>
            <person name="Wei S."/>
            <person name="Wang T."/>
            <person name="Liu H."/>
            <person name="Zhang C."/>
            <person name="Guo J."/>
            <person name="Wang Q."/>
            <person name="Liang K."/>
            <person name="Zhang Z."/>
        </authorList>
    </citation>
    <scope>NUCLEOTIDE SEQUENCE [LARGE SCALE GENOMIC DNA]</scope>
    <source>
        <strain evidence="2 3">WHSC-8</strain>
    </source>
</reference>
<organism evidence="2 3">
    <name type="scientific">Sphingomonas hengshuiensis</name>
    <dbReference type="NCBI Taxonomy" id="1609977"/>
    <lineage>
        <taxon>Bacteria</taxon>
        <taxon>Pseudomonadati</taxon>
        <taxon>Pseudomonadota</taxon>
        <taxon>Alphaproteobacteria</taxon>
        <taxon>Sphingomonadales</taxon>
        <taxon>Sphingomonadaceae</taxon>
        <taxon>Sphingomonas</taxon>
    </lineage>
</organism>
<dbReference type="Gene3D" id="1.10.260.40">
    <property type="entry name" value="lambda repressor-like DNA-binding domains"/>
    <property type="match status" value="1"/>
</dbReference>
<gene>
    <name evidence="2" type="ORF">TS85_15840</name>
</gene>
<evidence type="ECO:0000313" key="2">
    <source>
        <dbReference type="EMBL" id="AJP72949.1"/>
    </source>
</evidence>
<proteinExistence type="predicted"/>
<dbReference type="InterPro" id="IPR001387">
    <property type="entry name" value="Cro/C1-type_HTH"/>
</dbReference>
<feature type="region of interest" description="Disordered" evidence="1">
    <location>
        <begin position="49"/>
        <end position="83"/>
    </location>
</feature>
<dbReference type="InterPro" id="IPR031856">
    <property type="entry name" value="YdaS_toxin-like"/>
</dbReference>
<name>A0A7U4J9Z3_9SPHN</name>
<dbReference type="InterPro" id="IPR010982">
    <property type="entry name" value="Lambda_DNA-bd_dom_sf"/>
</dbReference>
<dbReference type="EMBL" id="CP010836">
    <property type="protein sequence ID" value="AJP72949.1"/>
    <property type="molecule type" value="Genomic_DNA"/>
</dbReference>
<reference evidence="2 3" key="2">
    <citation type="submission" date="2015-02" db="EMBL/GenBank/DDBJ databases">
        <title>The complete genome of Sphingomonas hengshuiensis sp. WHSC-8 isolated from soil of Hengshui Lake.</title>
        <authorList>
            <person name="Wei S."/>
            <person name="Guo J."/>
            <person name="Su C."/>
            <person name="Wu R."/>
            <person name="Zhang Z."/>
            <person name="Liang K."/>
            <person name="Li H."/>
            <person name="Wang T."/>
            <person name="Liu H."/>
            <person name="Zhang C."/>
            <person name="Li Z."/>
            <person name="Wang Q."/>
            <person name="Meng J."/>
        </authorList>
    </citation>
    <scope>NUCLEOTIDE SEQUENCE [LARGE SCALE GENOMIC DNA]</scope>
    <source>
        <strain evidence="2 3">WHSC-8</strain>
    </source>
</reference>
<dbReference type="KEGG" id="sphi:TS85_15840"/>
<dbReference type="RefSeq" id="WP_077228654.1">
    <property type="nucleotide sequence ID" value="NZ_CP010836.1"/>
</dbReference>
<dbReference type="CDD" id="cd00093">
    <property type="entry name" value="HTH_XRE"/>
    <property type="match status" value="1"/>
</dbReference>
<dbReference type="GO" id="GO:0003677">
    <property type="term" value="F:DNA binding"/>
    <property type="evidence" value="ECO:0007669"/>
    <property type="project" value="InterPro"/>
</dbReference>
<dbReference type="AlphaFoldDB" id="A0A7U4J9Z3"/>
<dbReference type="SUPFAM" id="SSF47413">
    <property type="entry name" value="lambda repressor-like DNA-binding domains"/>
    <property type="match status" value="1"/>
</dbReference>
<accession>A0A7U4J9Z3</accession>
<keyword evidence="3" id="KW-1185">Reference proteome</keyword>